<sequence length="564" mass="65305">MAASVPRLCGNALAREMNMLPIVSTQYIHEGEPPKFAKWVNINPLFPHRSRWVAHNWKSWDGKPYAVENTYARYRILLRRLAISEMCAFRTTHRARNSEPHERGLNEYIAAADELKFLVEYTAITFHKINSELHNIRSLLWMSPPHIFGLFHDQIEKLAETARDIDQLVEDFTVILSTQASRLDGFQSFKDSCTLCKLTLHRSAILEEKRNAKRGLRRLRKLAQKARPHLYNILDPADRFERVNFFDSANESVENASAEDFDETQALIEEFRRQQIQTQPFALYTQSMFSAYQPSAISFKRIIKTWYPRLLLRADKGMPQKQQARRQVLYDQLRDYFDTLLYELWPSSNEPSSDIYPLLTEHRNIRRYQARHFPKSISEKQIRDSSQLYLKYHFSVSLGTHRQQINRALALAQVAPFDTTSKTVQGRHYRKNPSLRLQDQARARVGNPVYEHSRSGGIRKINAYSKNETRSLSRKTIQSRMEDSGARGGELGSIMTKAPVKIGRKDRGGRKPASKARGGRKNVKIGGEIDWPDDSSRPMSHSPILFKPAPKMAKRKPLDISRLK</sequence>
<name>A0A6A5TSS8_9PLEO</name>
<dbReference type="AlphaFoldDB" id="A0A6A5TSS8"/>
<dbReference type="Proteomes" id="UP000800035">
    <property type="component" value="Unassembled WGS sequence"/>
</dbReference>
<feature type="region of interest" description="Disordered" evidence="1">
    <location>
        <begin position="469"/>
        <end position="564"/>
    </location>
</feature>
<protein>
    <submittedName>
        <fullName evidence="2">Uncharacterized protein</fullName>
    </submittedName>
</protein>
<dbReference type="EMBL" id="ML977013">
    <property type="protein sequence ID" value="KAF1951997.1"/>
    <property type="molecule type" value="Genomic_DNA"/>
</dbReference>
<evidence type="ECO:0000313" key="2">
    <source>
        <dbReference type="EMBL" id="KAF1951997.1"/>
    </source>
</evidence>
<proteinExistence type="predicted"/>
<keyword evidence="3" id="KW-1185">Reference proteome</keyword>
<organism evidence="2 3">
    <name type="scientific">Byssothecium circinans</name>
    <dbReference type="NCBI Taxonomy" id="147558"/>
    <lineage>
        <taxon>Eukaryota</taxon>
        <taxon>Fungi</taxon>
        <taxon>Dikarya</taxon>
        <taxon>Ascomycota</taxon>
        <taxon>Pezizomycotina</taxon>
        <taxon>Dothideomycetes</taxon>
        <taxon>Pleosporomycetidae</taxon>
        <taxon>Pleosporales</taxon>
        <taxon>Massarineae</taxon>
        <taxon>Massarinaceae</taxon>
        <taxon>Byssothecium</taxon>
    </lineage>
</organism>
<accession>A0A6A5TSS8</accession>
<evidence type="ECO:0000256" key="1">
    <source>
        <dbReference type="SAM" id="MobiDB-lite"/>
    </source>
</evidence>
<gene>
    <name evidence="2" type="ORF">CC80DRAFT_596915</name>
</gene>
<dbReference type="OrthoDB" id="10670941at2759"/>
<feature type="compositionally biased region" description="Basic residues" evidence="1">
    <location>
        <begin position="502"/>
        <end position="523"/>
    </location>
</feature>
<reference evidence="2" key="1">
    <citation type="journal article" date="2020" name="Stud. Mycol.">
        <title>101 Dothideomycetes genomes: a test case for predicting lifestyles and emergence of pathogens.</title>
        <authorList>
            <person name="Haridas S."/>
            <person name="Albert R."/>
            <person name="Binder M."/>
            <person name="Bloem J."/>
            <person name="Labutti K."/>
            <person name="Salamov A."/>
            <person name="Andreopoulos B."/>
            <person name="Baker S."/>
            <person name="Barry K."/>
            <person name="Bills G."/>
            <person name="Bluhm B."/>
            <person name="Cannon C."/>
            <person name="Castanera R."/>
            <person name="Culley D."/>
            <person name="Daum C."/>
            <person name="Ezra D."/>
            <person name="Gonzalez J."/>
            <person name="Henrissat B."/>
            <person name="Kuo A."/>
            <person name="Liang C."/>
            <person name="Lipzen A."/>
            <person name="Lutzoni F."/>
            <person name="Magnuson J."/>
            <person name="Mondo S."/>
            <person name="Nolan M."/>
            <person name="Ohm R."/>
            <person name="Pangilinan J."/>
            <person name="Park H.-J."/>
            <person name="Ramirez L."/>
            <person name="Alfaro M."/>
            <person name="Sun H."/>
            <person name="Tritt A."/>
            <person name="Yoshinaga Y."/>
            <person name="Zwiers L.-H."/>
            <person name="Turgeon B."/>
            <person name="Goodwin S."/>
            <person name="Spatafora J."/>
            <person name="Crous P."/>
            <person name="Grigoriev I."/>
        </authorList>
    </citation>
    <scope>NUCLEOTIDE SEQUENCE</scope>
    <source>
        <strain evidence="2">CBS 675.92</strain>
    </source>
</reference>
<evidence type="ECO:0000313" key="3">
    <source>
        <dbReference type="Proteomes" id="UP000800035"/>
    </source>
</evidence>